<evidence type="ECO:0000313" key="1">
    <source>
        <dbReference type="EMBL" id="AEF05057.1"/>
    </source>
</evidence>
<keyword evidence="2" id="KW-1185">Reference proteome</keyword>
<gene>
    <name evidence="1" type="ordered locus">ambt_17775</name>
</gene>
<sequence>MRPVNEDKTIILRVNYTQLAFSCEGRLAKALINDYKGSHVSLIEKKSSGVKVPYFVSVTDDGKLVDTYTGEPFELSKFWQHTL</sequence>
<accession>F5Z5Q2</accession>
<dbReference type="RefSeq" id="WP_013785975.1">
    <property type="nucleotide sequence ID" value="NC_015554.1"/>
</dbReference>
<dbReference type="KEGG" id="alt:ambt_17775"/>
<proteinExistence type="predicted"/>
<evidence type="ECO:0000313" key="2">
    <source>
        <dbReference type="Proteomes" id="UP000000683"/>
    </source>
</evidence>
<name>F5Z5Q2_ALTNA</name>
<protein>
    <submittedName>
        <fullName evidence="1">Uncharacterized protein</fullName>
    </submittedName>
</protein>
<dbReference type="HOGENOM" id="CLU_2535205_0_0_6"/>
<dbReference type="EMBL" id="CP002339">
    <property type="protein sequence ID" value="AEF05057.1"/>
    <property type="molecule type" value="Genomic_DNA"/>
</dbReference>
<dbReference type="Proteomes" id="UP000000683">
    <property type="component" value="Chromosome"/>
</dbReference>
<dbReference type="AlphaFoldDB" id="F5Z5Q2"/>
<reference evidence="1 2" key="1">
    <citation type="journal article" date="2011" name="J. Bacteriol.">
        <title>Complete genome sequence of the polycyclic aromatic hydrocarbon-degrading bacterium Alteromonas sp. strain SN2.</title>
        <authorList>
            <person name="Jin H.M."/>
            <person name="Jeong H."/>
            <person name="Moon E.J."/>
            <person name="Math R.K."/>
            <person name="Lee K."/>
            <person name="Kim H.J."/>
            <person name="Jeon C.O."/>
            <person name="Oh T.K."/>
            <person name="Kim J.F."/>
        </authorList>
    </citation>
    <scope>NUCLEOTIDE SEQUENCE [LARGE SCALE GENOMIC DNA]</scope>
    <source>
        <strain evidence="2">JCM 17741 / KACC 18427 / KCTC 11700BP / SN2</strain>
    </source>
</reference>
<organism evidence="1 2">
    <name type="scientific">Alteromonas naphthalenivorans</name>
    <dbReference type="NCBI Taxonomy" id="715451"/>
    <lineage>
        <taxon>Bacteria</taxon>
        <taxon>Pseudomonadati</taxon>
        <taxon>Pseudomonadota</taxon>
        <taxon>Gammaproteobacteria</taxon>
        <taxon>Alteromonadales</taxon>
        <taxon>Alteromonadaceae</taxon>
        <taxon>Alteromonas/Salinimonas group</taxon>
        <taxon>Alteromonas</taxon>
    </lineage>
</organism>